<accession>A0AAE0U5P0</accession>
<keyword evidence="2" id="KW-0328">Glycosyltransferase</keyword>
<dbReference type="GO" id="GO:0005794">
    <property type="term" value="C:Golgi apparatus"/>
    <property type="evidence" value="ECO:0007669"/>
    <property type="project" value="TreeGrafter"/>
</dbReference>
<evidence type="ECO:0000256" key="4">
    <source>
        <dbReference type="SAM" id="Phobius"/>
    </source>
</evidence>
<protein>
    <submittedName>
        <fullName evidence="5">Glycolipid 2-alpha-mannosyltransferase-domain-containing protein</fullName>
    </submittedName>
</protein>
<dbReference type="EMBL" id="JAUTDP010000013">
    <property type="protein sequence ID" value="KAK3391359.1"/>
    <property type="molecule type" value="Genomic_DNA"/>
</dbReference>
<evidence type="ECO:0000256" key="1">
    <source>
        <dbReference type="ARBA" id="ARBA00007677"/>
    </source>
</evidence>
<reference evidence="5" key="1">
    <citation type="journal article" date="2023" name="Mol. Phylogenet. Evol.">
        <title>Genome-scale phylogeny and comparative genomics of the fungal order Sordariales.</title>
        <authorList>
            <person name="Hensen N."/>
            <person name="Bonometti L."/>
            <person name="Westerberg I."/>
            <person name="Brannstrom I.O."/>
            <person name="Guillou S."/>
            <person name="Cros-Aarteil S."/>
            <person name="Calhoun S."/>
            <person name="Haridas S."/>
            <person name="Kuo A."/>
            <person name="Mondo S."/>
            <person name="Pangilinan J."/>
            <person name="Riley R."/>
            <person name="LaButti K."/>
            <person name="Andreopoulos B."/>
            <person name="Lipzen A."/>
            <person name="Chen C."/>
            <person name="Yan M."/>
            <person name="Daum C."/>
            <person name="Ng V."/>
            <person name="Clum A."/>
            <person name="Steindorff A."/>
            <person name="Ohm R.A."/>
            <person name="Martin F."/>
            <person name="Silar P."/>
            <person name="Natvig D.O."/>
            <person name="Lalanne C."/>
            <person name="Gautier V."/>
            <person name="Ament-Velasquez S.L."/>
            <person name="Kruys A."/>
            <person name="Hutchinson M.I."/>
            <person name="Powell A.J."/>
            <person name="Barry K."/>
            <person name="Miller A.N."/>
            <person name="Grigoriev I.V."/>
            <person name="Debuchy R."/>
            <person name="Gladieux P."/>
            <person name="Hiltunen Thoren M."/>
            <person name="Johannesson H."/>
        </authorList>
    </citation>
    <scope>NUCLEOTIDE SEQUENCE</scope>
    <source>
        <strain evidence="5">FGSC 1904</strain>
    </source>
</reference>
<dbReference type="GO" id="GO:0000026">
    <property type="term" value="F:alpha-1,2-mannosyltransferase activity"/>
    <property type="evidence" value="ECO:0007669"/>
    <property type="project" value="TreeGrafter"/>
</dbReference>
<dbReference type="InterPro" id="IPR002685">
    <property type="entry name" value="Glyco_trans_15"/>
</dbReference>
<feature type="transmembrane region" description="Helical" evidence="4">
    <location>
        <begin position="27"/>
        <end position="46"/>
    </location>
</feature>
<feature type="transmembrane region" description="Helical" evidence="4">
    <location>
        <begin position="67"/>
        <end position="88"/>
    </location>
</feature>
<proteinExistence type="inferred from homology"/>
<evidence type="ECO:0000256" key="2">
    <source>
        <dbReference type="ARBA" id="ARBA00022676"/>
    </source>
</evidence>
<dbReference type="InterPro" id="IPR029044">
    <property type="entry name" value="Nucleotide-diphossugar_trans"/>
</dbReference>
<sequence>MGYRGRASSYSYSSSSSSHHNQLRQHGTLLFLTFDLLARVGHILMLQFRRLRRHSAGLNSRRRLKQLLLKFGIPLLVLYLIDLPIYLYNTRVARPDQDLDQPFLTGCQDPAAYAAQTPRENATFVMLARNSEVDDARSTVENIEWQFNRWFHYPILFLNDVPWSEEFKDVLRRTVSNGTEVRFEVIEKGKWGFPEGMSEREKVKAKLSMKQQGERGVGYGGMESYHHMCRFYSGEFYNLEVLKPYKWYWRLEPNVRYACSLTYDPFAEMAKRGKVYGWTIALWEMGNTCPSLFKATNDFRAEKGLPRTSNWNALLKVMWWPAPIRWLLGFLSPVIEVHDSSGRKWNTCHYWSNFEIASLDFFRGREYQEYFRYLDSKGGFYSERWGDAPVHTLAVHMLLPPEKIHHFSDIGYEHDTLWQCPGNAPMDRQLLGNKALGNTGKMTPPSEGGTGCRCKCNENRRRRNINSECTAYLTAPVAHNRASWWQWWNGQHHYAVNNPHNPR</sequence>
<dbReference type="GO" id="GO:0000032">
    <property type="term" value="P:cell wall mannoprotein biosynthetic process"/>
    <property type="evidence" value="ECO:0007669"/>
    <property type="project" value="TreeGrafter"/>
</dbReference>
<reference evidence="5" key="2">
    <citation type="submission" date="2023-07" db="EMBL/GenBank/DDBJ databases">
        <authorList>
            <consortium name="Lawrence Berkeley National Laboratory"/>
            <person name="Haridas S."/>
            <person name="Hensen N."/>
            <person name="Bonometti L."/>
            <person name="Westerberg I."/>
            <person name="Brannstrom I.O."/>
            <person name="Guillou S."/>
            <person name="Cros-Aarteil S."/>
            <person name="Calhoun S."/>
            <person name="Kuo A."/>
            <person name="Mondo S."/>
            <person name="Pangilinan J."/>
            <person name="Riley R."/>
            <person name="LaButti K."/>
            <person name="Andreopoulos B."/>
            <person name="Lipzen A."/>
            <person name="Chen C."/>
            <person name="Yanf M."/>
            <person name="Daum C."/>
            <person name="Ng V."/>
            <person name="Clum A."/>
            <person name="Steindorff A."/>
            <person name="Ohm R."/>
            <person name="Martin F."/>
            <person name="Silar P."/>
            <person name="Natvig D."/>
            <person name="Lalanne C."/>
            <person name="Gautier V."/>
            <person name="Ament-velasquez S.L."/>
            <person name="Kruys A."/>
            <person name="Hutchinson M.I."/>
            <person name="Powell A.J."/>
            <person name="Barry K."/>
            <person name="Miller A.N."/>
            <person name="Grigoriev I.V."/>
            <person name="Debuchy R."/>
            <person name="Gladieux P."/>
            <person name="Thoren M.H."/>
            <person name="Johannesson H."/>
        </authorList>
    </citation>
    <scope>NUCLEOTIDE SEQUENCE</scope>
    <source>
        <strain evidence="5">FGSC 1904</strain>
    </source>
</reference>
<comment type="similarity">
    <text evidence="1">Belongs to the glycosyltransferase 15 family.</text>
</comment>
<dbReference type="AlphaFoldDB" id="A0AAE0U5P0"/>
<keyword evidence="4" id="KW-0812">Transmembrane</keyword>
<name>A0AAE0U5P0_SORBR</name>
<dbReference type="PANTHER" id="PTHR31121:SF2">
    <property type="entry name" value="MANNOSYLTRANSFERASE KTR5-RELATED"/>
    <property type="match status" value="1"/>
</dbReference>
<dbReference type="SUPFAM" id="SSF53448">
    <property type="entry name" value="Nucleotide-diphospho-sugar transferases"/>
    <property type="match status" value="1"/>
</dbReference>
<dbReference type="Gene3D" id="3.90.550.10">
    <property type="entry name" value="Spore Coat Polysaccharide Biosynthesis Protein SpsA, Chain A"/>
    <property type="match status" value="1"/>
</dbReference>
<keyword evidence="4" id="KW-1133">Transmembrane helix</keyword>
<dbReference type="GO" id="GO:0006487">
    <property type="term" value="P:protein N-linked glycosylation"/>
    <property type="evidence" value="ECO:0007669"/>
    <property type="project" value="TreeGrafter"/>
</dbReference>
<dbReference type="PANTHER" id="PTHR31121">
    <property type="entry name" value="ALPHA-1,2 MANNOSYLTRANSFERASE KTR1"/>
    <property type="match status" value="1"/>
</dbReference>
<evidence type="ECO:0000313" key="5">
    <source>
        <dbReference type="EMBL" id="KAK3391359.1"/>
    </source>
</evidence>
<organism evidence="5 6">
    <name type="scientific">Sordaria brevicollis</name>
    <dbReference type="NCBI Taxonomy" id="83679"/>
    <lineage>
        <taxon>Eukaryota</taxon>
        <taxon>Fungi</taxon>
        <taxon>Dikarya</taxon>
        <taxon>Ascomycota</taxon>
        <taxon>Pezizomycotina</taxon>
        <taxon>Sordariomycetes</taxon>
        <taxon>Sordariomycetidae</taxon>
        <taxon>Sordariales</taxon>
        <taxon>Sordariaceae</taxon>
        <taxon>Sordaria</taxon>
    </lineage>
</organism>
<evidence type="ECO:0000313" key="6">
    <source>
        <dbReference type="Proteomes" id="UP001281003"/>
    </source>
</evidence>
<comment type="caution">
    <text evidence="5">The sequence shown here is derived from an EMBL/GenBank/DDBJ whole genome shotgun (WGS) entry which is preliminary data.</text>
</comment>
<evidence type="ECO:0000256" key="3">
    <source>
        <dbReference type="ARBA" id="ARBA00022679"/>
    </source>
</evidence>
<dbReference type="Proteomes" id="UP001281003">
    <property type="component" value="Unassembled WGS sequence"/>
</dbReference>
<dbReference type="GO" id="GO:0016020">
    <property type="term" value="C:membrane"/>
    <property type="evidence" value="ECO:0007669"/>
    <property type="project" value="InterPro"/>
</dbReference>
<dbReference type="Pfam" id="PF01793">
    <property type="entry name" value="Glyco_transf_15"/>
    <property type="match status" value="1"/>
</dbReference>
<gene>
    <name evidence="5" type="ORF">B0T20DRAFT_362984</name>
</gene>
<keyword evidence="4" id="KW-0472">Membrane</keyword>
<keyword evidence="6" id="KW-1185">Reference proteome</keyword>
<keyword evidence="3" id="KW-0808">Transferase</keyword>